<feature type="chain" id="PRO_5046216433" evidence="1">
    <location>
        <begin position="23"/>
        <end position="105"/>
    </location>
</feature>
<dbReference type="InterPro" id="IPR058110">
    <property type="entry name" value="GCG_CRPN_dom"/>
</dbReference>
<keyword evidence="1" id="KW-0732">Signal</keyword>
<protein>
    <submittedName>
        <fullName evidence="2">Uncharacterized protein</fullName>
    </submittedName>
</protein>
<evidence type="ECO:0000313" key="2">
    <source>
        <dbReference type="EMBL" id="BDG70423.1"/>
    </source>
</evidence>
<proteinExistence type="predicted"/>
<keyword evidence="3" id="KW-1185">Reference proteome</keyword>
<evidence type="ECO:0000313" key="3">
    <source>
        <dbReference type="Proteomes" id="UP000831327"/>
    </source>
</evidence>
<name>A0ABN6NVF5_9PROT</name>
<dbReference type="NCBIfam" id="NF047412">
    <property type="entry name" value="sig_GCG_CRPN_rpt"/>
    <property type="match status" value="1"/>
</dbReference>
<dbReference type="RefSeq" id="WP_244457756.1">
    <property type="nucleotide sequence ID" value="NZ_AP025637.1"/>
</dbReference>
<sequence>MRTLTIIAAFAGLIAAAAPASASPFPPALGMAATPVTPVAEGCGPGRWRGPWGGCRGPGWGPGPGYGYGGPPVGWNGCPPGFWHGPWGHCRDTPYHGRLPGGGWQ</sequence>
<evidence type="ECO:0000256" key="1">
    <source>
        <dbReference type="SAM" id="SignalP"/>
    </source>
</evidence>
<dbReference type="Proteomes" id="UP000831327">
    <property type="component" value="Chromosome"/>
</dbReference>
<organism evidence="2 3">
    <name type="scientific">Roseomonas fluvialis</name>
    <dbReference type="NCBI Taxonomy" id="1750527"/>
    <lineage>
        <taxon>Bacteria</taxon>
        <taxon>Pseudomonadati</taxon>
        <taxon>Pseudomonadota</taxon>
        <taxon>Alphaproteobacteria</taxon>
        <taxon>Acetobacterales</taxon>
        <taxon>Roseomonadaceae</taxon>
        <taxon>Roseomonas</taxon>
    </lineage>
</organism>
<gene>
    <name evidence="2" type="ORF">Rmf_03520</name>
</gene>
<accession>A0ABN6NVF5</accession>
<reference evidence="2 3" key="1">
    <citation type="journal article" date="2016" name="Microbes Environ.">
        <title>Phylogenetically diverse aerobic anoxygenic phototrophic bacteria isolated from epilithic biofilms in Tama river, Japan.</title>
        <authorList>
            <person name="Hirose S."/>
            <person name="Matsuura K."/>
            <person name="Haruta S."/>
        </authorList>
    </citation>
    <scope>NUCLEOTIDE SEQUENCE [LARGE SCALE GENOMIC DNA]</scope>
    <source>
        <strain evidence="2 3">S08</strain>
    </source>
</reference>
<dbReference type="EMBL" id="AP025637">
    <property type="protein sequence ID" value="BDG70423.1"/>
    <property type="molecule type" value="Genomic_DNA"/>
</dbReference>
<feature type="signal peptide" evidence="1">
    <location>
        <begin position="1"/>
        <end position="22"/>
    </location>
</feature>